<evidence type="ECO:0000256" key="16">
    <source>
        <dbReference type="ARBA" id="ARBA00041719"/>
    </source>
</evidence>
<protein>
    <recommendedName>
        <fullName evidence="15">Beta-1,3-galactosyl-O-glycosyl-glycoprotein beta-1,6-N-acetylglucosaminyltransferase 3</fullName>
        <ecNumber evidence="14">2.4.1.102</ecNumber>
        <ecNumber evidence="13">2.4.1.148</ecNumber>
        <ecNumber evidence="12">2.4.1.150</ecNumber>
    </recommendedName>
    <alternativeName>
        <fullName evidence="16">C2GnT-mucin type</fullName>
    </alternativeName>
</protein>
<evidence type="ECO:0000256" key="21">
    <source>
        <dbReference type="ARBA" id="ARBA00049911"/>
    </source>
</evidence>
<reference evidence="24" key="1">
    <citation type="thesis" date="2020" institute="ProQuest LLC" country="789 East Eisenhower Parkway, Ann Arbor, MI, USA">
        <title>Comparative Genomics and Chromosome Evolution.</title>
        <authorList>
            <person name="Mudd A.B."/>
        </authorList>
    </citation>
    <scope>NUCLEOTIDE SEQUENCE</scope>
    <source>
        <strain evidence="24">1538</strain>
        <tissue evidence="24">Blood</tissue>
    </source>
</reference>
<evidence type="ECO:0000256" key="17">
    <source>
        <dbReference type="ARBA" id="ARBA00047621"/>
    </source>
</evidence>
<dbReference type="InterPro" id="IPR003406">
    <property type="entry name" value="Glyco_trans_14"/>
</dbReference>
<evidence type="ECO:0000256" key="19">
    <source>
        <dbReference type="ARBA" id="ARBA00049870"/>
    </source>
</evidence>
<comment type="catalytic activity">
    <reaction evidence="18">
        <text>3-O-[N-acetyl-beta-D-glucosaminyl-(1-&gt;3)-N-acetyl-alpha-D-galactosaminyl]-L-seryl-[protein] + UDP-N-acetyl-alpha-D-glucosamine = 3-O-[N-acetyl-beta-D-glucosaminyl-(1-&gt;3)-[N-acetyl-beta-D-glucosaminyl-(1-&gt;6)]-N-acetyl-alpha-D-galactosaminyl]-L-seryl-[protein] + UDP + H(+)</text>
        <dbReference type="Rhea" id="RHEA:56188"/>
        <dbReference type="Rhea" id="RHEA-COMP:11691"/>
        <dbReference type="Rhea" id="RHEA-COMP:14412"/>
        <dbReference type="ChEBI" id="CHEBI:15378"/>
        <dbReference type="ChEBI" id="CHEBI:57705"/>
        <dbReference type="ChEBI" id="CHEBI:58223"/>
        <dbReference type="ChEBI" id="CHEBI:87079"/>
        <dbReference type="ChEBI" id="CHEBI:139581"/>
        <dbReference type="EC" id="2.4.1.148"/>
    </reaction>
</comment>
<evidence type="ECO:0000256" key="5">
    <source>
        <dbReference type="ARBA" id="ARBA00022692"/>
    </source>
</evidence>
<evidence type="ECO:0000256" key="22">
    <source>
        <dbReference type="ARBA" id="ARBA00055416"/>
    </source>
</evidence>
<comment type="catalytic activity">
    <reaction evidence="17">
        <text>a beta-D-Gal-(1-&gt;4)-beta-D-GlcNAc-(1-&gt;3)-beta-D-Gal-(1-&gt;4)-beta-D-GlcNAc derivative + UDP-N-acetyl-alpha-D-glucosamine = a beta-D-Gal-(1-&gt;4)-beta-D-GlcNAc-(1-&gt;3)-[beta-D-GlcNAc-(1-&gt;6)]-beta-D-Gal-(1-&gt;4)-N-acetyl-beta-D-GlcNAc derivative + UDP + H(+)</text>
        <dbReference type="Rhea" id="RHEA:54820"/>
        <dbReference type="ChEBI" id="CHEBI:15378"/>
        <dbReference type="ChEBI" id="CHEBI:57705"/>
        <dbReference type="ChEBI" id="CHEBI:58223"/>
        <dbReference type="ChEBI" id="CHEBI:138371"/>
        <dbReference type="ChEBI" id="CHEBI:138372"/>
        <dbReference type="EC" id="2.4.1.150"/>
    </reaction>
</comment>
<accession>A0AAV3AVF4</accession>
<keyword evidence="3" id="KW-0328">Glycosyltransferase</keyword>
<dbReference type="EMBL" id="DYDO01000002">
    <property type="protein sequence ID" value="DBA31684.1"/>
    <property type="molecule type" value="Genomic_DNA"/>
</dbReference>
<dbReference type="PANTHER" id="PTHR19297:SF81">
    <property type="entry name" value="BETA-1,3-GALACTOSYL-O-GLYCOSYL-GLYCOPROTEIN BETA-1,6-N-ACETYLGLUCOSAMINYLTRANSFERASE 3"/>
    <property type="match status" value="1"/>
</dbReference>
<keyword evidence="4" id="KW-0808">Transferase</keyword>
<keyword evidence="9" id="KW-1015">Disulfide bond</keyword>
<comment type="function">
    <text evidence="22">Glycosyltransferase that can synthesize all known mucin beta 6 N-acetylglucosaminides. Mediates core 2 and core 4 O-glycan branching, 2 important steps in mucin-type biosynthesis. Also has I-branching enzyme activity by converting linear into branched poly-N-acetyllactosaminoglycans, leading to introduce the blood group I antigen during embryonic development.</text>
</comment>
<evidence type="ECO:0000256" key="10">
    <source>
        <dbReference type="ARBA" id="ARBA00023180"/>
    </source>
</evidence>
<comment type="catalytic activity">
    <reaction evidence="20">
        <text>a 3-O-[N-acetyl-beta-D-glucosaminyl-(1-&gt;3)-N-acetyl-alpha-D-galactosaminyl]-L-threonyl-[protein] + UDP-N-acetyl-alpha-D-glucosamine = 3-O-[N-acetyl-beta-D-glucosaminyl-(1-&gt;3)-[N-acetyl-beta-D-glucosaminyl-(1-&gt;6)]-N-acetyl-alpha-D-galactosaminyl]-L-threonyl-[protein] + UDP + H(+)</text>
        <dbReference type="Rhea" id="RHEA:56192"/>
        <dbReference type="Rhea" id="RHEA-COMP:11692"/>
        <dbReference type="Rhea" id="RHEA-COMP:14413"/>
        <dbReference type="ChEBI" id="CHEBI:15378"/>
        <dbReference type="ChEBI" id="CHEBI:57705"/>
        <dbReference type="ChEBI" id="CHEBI:58223"/>
        <dbReference type="ChEBI" id="CHEBI:87080"/>
        <dbReference type="ChEBI" id="CHEBI:139580"/>
        <dbReference type="EC" id="2.4.1.148"/>
    </reaction>
</comment>
<sequence>MSLCDFRRHRCFLHKLLILILLASSGIFLFKYTYKPCTLQDLRDGTNSAKNQICKDKLYRLLRLSPEEHHELNCSRIMKGDSDAIRKALEVNADFKKKSIYLNEQWYLNLTADCQKFKDYRKYLTIPMDKKEEDFPIAYSMVIHENIEMFERLLRAIYVPQNIYCVHVDEKSPVQFKEAVKAITSCFDNVFVASKTEKVIYASWSRVQADLNCMEDLLKSNIQWKYLINTCGSDFPIKSNAEIVHVLQTLNGKNTMESEKPSQIKLNRWKYHFKVDNSISKTDIEKMPPPITTPMFTGSAYIVVSRDFVKYIFEDSQVQQFINWTKDTYSPDEHLWATLNRMPGVPGSSPSHGKYEQSDMNAKARMVKWSYDEGDISKGAAYPLCTGIHRRAVCVYGAGDLSWLIKQHHLFANKFDPKVDNTALQCMEEYLRHKTLYKNNL</sequence>
<comment type="subcellular location">
    <subcellularLocation>
        <location evidence="1">Golgi apparatus membrane</location>
        <topology evidence="1">Single-pass type II membrane protein</topology>
    </subcellularLocation>
</comment>
<dbReference type="GO" id="GO:0000139">
    <property type="term" value="C:Golgi membrane"/>
    <property type="evidence" value="ECO:0007669"/>
    <property type="project" value="UniProtKB-SubCell"/>
</dbReference>
<evidence type="ECO:0000256" key="7">
    <source>
        <dbReference type="ARBA" id="ARBA00022989"/>
    </source>
</evidence>
<keyword evidence="25" id="KW-1185">Reference proteome</keyword>
<evidence type="ECO:0000256" key="12">
    <source>
        <dbReference type="ARBA" id="ARBA00038907"/>
    </source>
</evidence>
<dbReference type="GO" id="GO:0047225">
    <property type="term" value="F:acetylgalactosaminyl-O-glycosyl-glycoprotein beta-1,6-N-acetylglucosaminyltransferase activity"/>
    <property type="evidence" value="ECO:0007669"/>
    <property type="project" value="UniProtKB-EC"/>
</dbReference>
<comment type="caution">
    <text evidence="24">The sequence shown here is derived from an EMBL/GenBank/DDBJ whole genome shotgun (WGS) entry which is preliminary data.</text>
</comment>
<organism evidence="24 25">
    <name type="scientific">Pyxicephalus adspersus</name>
    <name type="common">African bullfrog</name>
    <dbReference type="NCBI Taxonomy" id="30357"/>
    <lineage>
        <taxon>Eukaryota</taxon>
        <taxon>Metazoa</taxon>
        <taxon>Chordata</taxon>
        <taxon>Craniata</taxon>
        <taxon>Vertebrata</taxon>
        <taxon>Euteleostomi</taxon>
        <taxon>Amphibia</taxon>
        <taxon>Batrachia</taxon>
        <taxon>Anura</taxon>
        <taxon>Neobatrachia</taxon>
        <taxon>Ranoidea</taxon>
        <taxon>Pyxicephalidae</taxon>
        <taxon>Pyxicephalinae</taxon>
        <taxon>Pyxicephalus</taxon>
    </lineage>
</organism>
<evidence type="ECO:0000256" key="18">
    <source>
        <dbReference type="ARBA" id="ARBA00048927"/>
    </source>
</evidence>
<comment type="similarity">
    <text evidence="11">Belongs to the glycosyltransferase 14 family.</text>
</comment>
<keyword evidence="10" id="KW-0325">Glycoprotein</keyword>
<evidence type="ECO:0000313" key="24">
    <source>
        <dbReference type="EMBL" id="DBA31684.1"/>
    </source>
</evidence>
<evidence type="ECO:0000256" key="14">
    <source>
        <dbReference type="ARBA" id="ARBA00038948"/>
    </source>
</evidence>
<keyword evidence="8 23" id="KW-0472">Membrane</keyword>
<gene>
    <name evidence="24" type="ORF">GDO54_007476</name>
</gene>
<name>A0AAV3AVF4_PYXAD</name>
<evidence type="ECO:0000256" key="23">
    <source>
        <dbReference type="SAM" id="Phobius"/>
    </source>
</evidence>
<comment type="catalytic activity">
    <reaction evidence="21">
        <text>a 3-O-[beta-D-galactosyl-(1-&gt;3)-N-acetyl-alpha-D-galactosaminyl]-L-seryl-[protein] + UDP-N-acetyl-alpha-D-glucosamine = 3-O-{beta-D-galactosyl-(1-&gt;3)-[N-acetyl-beta-D-glucosaminyl-(1-&gt;6)]-N-acetyl-alpha-D-galactosaminyl}-L-seryl-[protein] + UDP + H(+)</text>
        <dbReference type="Rhea" id="RHEA:56212"/>
        <dbReference type="Rhea" id="RHEA-COMP:13922"/>
        <dbReference type="Rhea" id="RHEA-COMP:14419"/>
        <dbReference type="ChEBI" id="CHEBI:15378"/>
        <dbReference type="ChEBI" id="CHEBI:57705"/>
        <dbReference type="ChEBI" id="CHEBI:58223"/>
        <dbReference type="ChEBI" id="CHEBI:137949"/>
        <dbReference type="ChEBI" id="CHEBI:139605"/>
        <dbReference type="EC" id="2.4.1.102"/>
    </reaction>
</comment>
<evidence type="ECO:0000313" key="25">
    <source>
        <dbReference type="Proteomes" id="UP001181693"/>
    </source>
</evidence>
<dbReference type="GO" id="GO:0008109">
    <property type="term" value="F:N-acetyllactosaminide beta-1,6-N-acetylglucosaminyltransferase activity"/>
    <property type="evidence" value="ECO:0007669"/>
    <property type="project" value="UniProtKB-EC"/>
</dbReference>
<keyword evidence="5 23" id="KW-0812">Transmembrane</keyword>
<proteinExistence type="inferred from homology"/>
<evidence type="ECO:0000256" key="4">
    <source>
        <dbReference type="ARBA" id="ARBA00022679"/>
    </source>
</evidence>
<evidence type="ECO:0000256" key="20">
    <source>
        <dbReference type="ARBA" id="ARBA00049876"/>
    </source>
</evidence>
<evidence type="ECO:0000256" key="15">
    <source>
        <dbReference type="ARBA" id="ARBA00039292"/>
    </source>
</evidence>
<evidence type="ECO:0000256" key="13">
    <source>
        <dbReference type="ARBA" id="ARBA00038912"/>
    </source>
</evidence>
<dbReference type="AlphaFoldDB" id="A0AAV3AVF4"/>
<dbReference type="Pfam" id="PF02485">
    <property type="entry name" value="Branch"/>
    <property type="match status" value="1"/>
</dbReference>
<comment type="pathway">
    <text evidence="2">Protein modification; protein glycosylation.</text>
</comment>
<evidence type="ECO:0000256" key="2">
    <source>
        <dbReference type="ARBA" id="ARBA00004922"/>
    </source>
</evidence>
<dbReference type="PANTHER" id="PTHR19297">
    <property type="entry name" value="GLYCOSYLTRANSFERASE 14 FAMILY MEMBER"/>
    <property type="match status" value="1"/>
</dbReference>
<evidence type="ECO:0000256" key="1">
    <source>
        <dbReference type="ARBA" id="ARBA00004323"/>
    </source>
</evidence>
<evidence type="ECO:0000256" key="11">
    <source>
        <dbReference type="ARBA" id="ARBA00038150"/>
    </source>
</evidence>
<dbReference type="EC" id="2.4.1.150" evidence="12"/>
<evidence type="ECO:0000256" key="3">
    <source>
        <dbReference type="ARBA" id="ARBA00022676"/>
    </source>
</evidence>
<dbReference type="EC" id="2.4.1.148" evidence="13"/>
<evidence type="ECO:0000256" key="9">
    <source>
        <dbReference type="ARBA" id="ARBA00023157"/>
    </source>
</evidence>
<evidence type="ECO:0000256" key="6">
    <source>
        <dbReference type="ARBA" id="ARBA00022968"/>
    </source>
</evidence>
<comment type="catalytic activity">
    <reaction evidence="19">
        <text>a 3-O-[beta-D-galactosyl-(1-&gt;3)-N-acetyl-alpha-D-galactosaminyl]-L-threonyl-[protein] + UDP-N-acetyl-alpha-D-glucosamine = a 3-O-{beta-D-galactosyl-(1-&gt;3)-[N-acetyl-beta-D-glucosaminyl-(1-&gt;6)]-N-acetyl-alpha-D-galactosaminyl}-L-threonyl-[protein] + UDP + H(+)</text>
        <dbReference type="Rhea" id="RHEA:56216"/>
        <dbReference type="Rhea" id="RHEA-COMP:13923"/>
        <dbReference type="Rhea" id="RHEA-COMP:14420"/>
        <dbReference type="ChEBI" id="CHEBI:15378"/>
        <dbReference type="ChEBI" id="CHEBI:57705"/>
        <dbReference type="ChEBI" id="CHEBI:58223"/>
        <dbReference type="ChEBI" id="CHEBI:137950"/>
        <dbReference type="ChEBI" id="CHEBI:139607"/>
        <dbReference type="EC" id="2.4.1.102"/>
    </reaction>
</comment>
<feature type="transmembrane region" description="Helical" evidence="23">
    <location>
        <begin position="12"/>
        <end position="34"/>
    </location>
</feature>
<keyword evidence="7 23" id="KW-1133">Transmembrane helix</keyword>
<dbReference type="Proteomes" id="UP001181693">
    <property type="component" value="Unassembled WGS sequence"/>
</dbReference>
<keyword evidence="6" id="KW-0735">Signal-anchor</keyword>
<dbReference type="GO" id="GO:0003829">
    <property type="term" value="F:beta-1,3-galactosyl-O-glycosyl-glycoprotein beta-1,6-N-acetylglucosaminyltransferase activity"/>
    <property type="evidence" value="ECO:0007669"/>
    <property type="project" value="UniProtKB-EC"/>
</dbReference>
<evidence type="ECO:0000256" key="8">
    <source>
        <dbReference type="ARBA" id="ARBA00023136"/>
    </source>
</evidence>
<dbReference type="EC" id="2.4.1.102" evidence="14"/>